<comment type="caution">
    <text evidence="8">The sequence shown here is derived from an EMBL/GenBank/DDBJ whole genome shotgun (WGS) entry which is preliminary data.</text>
</comment>
<dbReference type="RefSeq" id="WP_183922126.1">
    <property type="nucleotide sequence ID" value="NZ_JACIGM010000001.1"/>
</dbReference>
<dbReference type="Gene3D" id="1.20.140.10">
    <property type="entry name" value="Butyryl-CoA Dehydrogenase, subunit A, domain 3"/>
    <property type="match status" value="1"/>
</dbReference>
<dbReference type="EMBL" id="JACIGM010000001">
    <property type="protein sequence ID" value="MBB4272315.1"/>
    <property type="molecule type" value="Genomic_DNA"/>
</dbReference>
<dbReference type="InterPro" id="IPR046373">
    <property type="entry name" value="Acyl-CoA_Oxase/DH_mid-dom_sf"/>
</dbReference>
<dbReference type="PIRSF" id="PIRSF000331">
    <property type="entry name" value="HpaA_HpaB"/>
    <property type="match status" value="1"/>
</dbReference>
<evidence type="ECO:0000256" key="4">
    <source>
        <dbReference type="ARBA" id="ARBA00061227"/>
    </source>
</evidence>
<feature type="domain" description="HpaB/PvcC/4-BUDH C-terminal" evidence="6">
    <location>
        <begin position="289"/>
        <end position="491"/>
    </location>
</feature>
<dbReference type="PANTHER" id="PTHR36117">
    <property type="entry name" value="4-HYDROXYPHENYLACETATE 3-MONOOXYGENASE-RELATED"/>
    <property type="match status" value="1"/>
</dbReference>
<evidence type="ECO:0000256" key="1">
    <source>
        <dbReference type="ARBA" id="ARBA00022630"/>
    </source>
</evidence>
<protein>
    <submittedName>
        <fullName evidence="8">4-hydroxyphenylacetate 3-monooxygenase</fullName>
        <ecNumber evidence="8">1.14.14.9</ecNumber>
    </submittedName>
</protein>
<keyword evidence="2 5" id="KW-0274">FAD</keyword>
<dbReference type="SUPFAM" id="SSF56645">
    <property type="entry name" value="Acyl-CoA dehydrogenase NM domain-like"/>
    <property type="match status" value="1"/>
</dbReference>
<dbReference type="AlphaFoldDB" id="A0A7W6WC10"/>
<reference evidence="8 9" key="1">
    <citation type="submission" date="2020-08" db="EMBL/GenBank/DDBJ databases">
        <title>Genomic Encyclopedia of Type Strains, Phase IV (KMG-V): Genome sequencing to study the core and pangenomes of soil and plant-associated prokaryotes.</title>
        <authorList>
            <person name="Whitman W."/>
        </authorList>
    </citation>
    <scope>NUCLEOTIDE SEQUENCE [LARGE SCALE GENOMIC DNA]</scope>
    <source>
        <strain evidence="8 9">SEMIA 402</strain>
    </source>
</reference>
<dbReference type="InterPro" id="IPR024719">
    <property type="entry name" value="HpaB/PvcC/4-BUDH_C"/>
</dbReference>
<dbReference type="InterPro" id="IPR024677">
    <property type="entry name" value="HpaB/PvcC"/>
</dbReference>
<accession>A0A7W6WC10</accession>
<dbReference type="GO" id="GO:0052881">
    <property type="term" value="F:4-hydroxyphenylacetate 3-monooxygenase activity"/>
    <property type="evidence" value="ECO:0007669"/>
    <property type="project" value="UniProtKB-EC"/>
</dbReference>
<evidence type="ECO:0000313" key="9">
    <source>
        <dbReference type="Proteomes" id="UP000533641"/>
    </source>
</evidence>
<evidence type="ECO:0000256" key="5">
    <source>
        <dbReference type="PIRSR" id="PIRSR000331-2"/>
    </source>
</evidence>
<keyword evidence="3 8" id="KW-0560">Oxidoreductase</keyword>
<dbReference type="InterPro" id="IPR009100">
    <property type="entry name" value="AcylCoA_DH/oxidase_NM_dom_sf"/>
</dbReference>
<evidence type="ECO:0000259" key="7">
    <source>
        <dbReference type="Pfam" id="PF11794"/>
    </source>
</evidence>
<evidence type="ECO:0000259" key="6">
    <source>
        <dbReference type="Pfam" id="PF03241"/>
    </source>
</evidence>
<keyword evidence="8" id="KW-0503">Monooxygenase</keyword>
<dbReference type="Gene3D" id="2.40.110.10">
    <property type="entry name" value="Butyryl-CoA Dehydrogenase, subunit A, domain 2"/>
    <property type="match status" value="1"/>
</dbReference>
<sequence>MHNLAIASEENANATDAYTGAEFLESIQDGREIYIYGERVKNVTEHPAFRNSARMVARWYDRFHEKKKEIGVLTDTGSGKLTHPFFLGSKTSEDLIKSRDAIAELQKVSYGWMGRSPDYKASFLGTLGANSDFYGEYAQNARAWYARTQERLDYWNHAIVNPPIDRDRPIEEVRDVFMHVEKETDKGLIVSGAKVVATGSALTHYNFIAHYGIPIKDKSFALIFTAPMDSPGIKLIARSSYEFNAAATGSPFDYPLSSRLDENDSILVFDKVLVPWENIFIYGDVDKINQFFPASGFVPRFTLHGLTRLSVKLDFIAGLFSMAVEATGSKDFRGVQAGVGEVIAWRNTFHALGDAMVKSPVPWQGTEGYNLPNLNAGLAYRVLAPMAYPRIKELIERHVASGLIYLPSSAADFESEAIRPYLDRFVRGSNGYAALDRVKLLKLLWDAIGTEFGGRHELYERNYAGNYENLRIETLGAATATGDLASMQSLVKDCMSEYDLSGWTGSDLINPDDISLVGRGSVQAA</sequence>
<evidence type="ECO:0000256" key="2">
    <source>
        <dbReference type="ARBA" id="ARBA00022827"/>
    </source>
</evidence>
<dbReference type="PIRSF" id="PIRSF500125">
    <property type="entry name" value="4_HPA_large"/>
    <property type="match status" value="1"/>
</dbReference>
<feature type="binding site" evidence="5">
    <location>
        <position position="198"/>
    </location>
    <ligand>
        <name>FAD</name>
        <dbReference type="ChEBI" id="CHEBI:57692"/>
    </ligand>
</feature>
<organism evidence="8 9">
    <name type="scientific">Rhizobium mongolense</name>
    <dbReference type="NCBI Taxonomy" id="57676"/>
    <lineage>
        <taxon>Bacteria</taxon>
        <taxon>Pseudomonadati</taxon>
        <taxon>Pseudomonadota</taxon>
        <taxon>Alphaproteobacteria</taxon>
        <taxon>Hyphomicrobiales</taxon>
        <taxon>Rhizobiaceae</taxon>
        <taxon>Rhizobium/Agrobacterium group</taxon>
        <taxon>Rhizobium</taxon>
    </lineage>
</organism>
<dbReference type="InterPro" id="IPR036250">
    <property type="entry name" value="AcylCo_DH-like_C"/>
</dbReference>
<dbReference type="SUPFAM" id="SSF47203">
    <property type="entry name" value="Acyl-CoA dehydrogenase C-terminal domain-like"/>
    <property type="match status" value="1"/>
</dbReference>
<name>A0A7W6WC10_9HYPH</name>
<comment type="similarity">
    <text evidence="4">Belongs to the FADH(2)-utilizing monooxygenase family.</text>
</comment>
<dbReference type="InterPro" id="IPR004925">
    <property type="entry name" value="HpaB/PvcC/4-BUDH"/>
</dbReference>
<feature type="binding site" evidence="5">
    <location>
        <begin position="157"/>
        <end position="159"/>
    </location>
    <ligand>
        <name>FAD</name>
        <dbReference type="ChEBI" id="CHEBI:57692"/>
    </ligand>
</feature>
<feature type="domain" description="HpaB/PvcC/4-BUDH N-terminal" evidence="7">
    <location>
        <begin position="19"/>
        <end position="281"/>
    </location>
</feature>
<keyword evidence="1" id="KW-0285">Flavoprotein</keyword>
<gene>
    <name evidence="8" type="ORF">GGE12_000057</name>
</gene>
<evidence type="ECO:0000313" key="8">
    <source>
        <dbReference type="EMBL" id="MBB4272315.1"/>
    </source>
</evidence>
<dbReference type="Pfam" id="PF11794">
    <property type="entry name" value="HpaB_N"/>
    <property type="match status" value="1"/>
</dbReference>
<dbReference type="PANTHER" id="PTHR36117:SF3">
    <property type="entry name" value="4-HYDROXYPHENYLACETATE 3-MONOOXYGENASE-RELATED"/>
    <property type="match status" value="1"/>
</dbReference>
<dbReference type="Gene3D" id="1.10.3140.10">
    <property type="entry name" value="4-hydroxybutyryl-coa dehydratase, domain 1"/>
    <property type="match status" value="1"/>
</dbReference>
<dbReference type="GO" id="GO:0016627">
    <property type="term" value="F:oxidoreductase activity, acting on the CH-CH group of donors"/>
    <property type="evidence" value="ECO:0007669"/>
    <property type="project" value="InterPro"/>
</dbReference>
<dbReference type="EC" id="1.14.14.9" evidence="8"/>
<dbReference type="InterPro" id="IPR024674">
    <property type="entry name" value="HpaB/PvcC/4-BUDH_N"/>
</dbReference>
<dbReference type="FunFam" id="2.40.110.10:FF:000026">
    <property type="entry name" value="4-hydroxyphenylacetate 3-monooxygenase oxygenase component"/>
    <property type="match status" value="1"/>
</dbReference>
<evidence type="ECO:0000256" key="3">
    <source>
        <dbReference type="ARBA" id="ARBA00023002"/>
    </source>
</evidence>
<dbReference type="Pfam" id="PF03241">
    <property type="entry name" value="HpaB"/>
    <property type="match status" value="1"/>
</dbReference>
<dbReference type="Proteomes" id="UP000533641">
    <property type="component" value="Unassembled WGS sequence"/>
</dbReference>
<proteinExistence type="inferred from homology"/>